<sequence>MATLQNVWHHRRVADAQAKACWICFKPSSSVLITPDSKDFFYICIGHLKDRGFCEPDADEVAAAAEKQKKEEMDREVQKIKDEYEEKQRRKKERRKAKEKDKGKDKEKDQEDKKDEADEDKNDEKERDEKAGSPAPSPPARVANVQQIKSLSNQAETKADDGPRIFTLKKNFYNMRIKRIRDAEAARRNKERLANPSLFPSAPTGDL</sequence>
<evidence type="ECO:0000313" key="2">
    <source>
        <dbReference type="EMBL" id="KAL1626405.1"/>
    </source>
</evidence>
<proteinExistence type="predicted"/>
<feature type="region of interest" description="Disordered" evidence="1">
    <location>
        <begin position="185"/>
        <end position="207"/>
    </location>
</feature>
<feature type="compositionally biased region" description="Basic and acidic residues" evidence="1">
    <location>
        <begin position="66"/>
        <end position="88"/>
    </location>
</feature>
<evidence type="ECO:0000256" key="1">
    <source>
        <dbReference type="SAM" id="MobiDB-lite"/>
    </source>
</evidence>
<reference evidence="2 3" key="1">
    <citation type="submission" date="2024-02" db="EMBL/GenBank/DDBJ databases">
        <title>De novo assembly and annotation of 12 fungi associated with fruit tree decline syndrome in Ontario, Canada.</title>
        <authorList>
            <person name="Sulman M."/>
            <person name="Ellouze W."/>
            <person name="Ilyukhin E."/>
        </authorList>
    </citation>
    <scope>NUCLEOTIDE SEQUENCE [LARGE SCALE GENOMIC DNA]</scope>
    <source>
        <strain evidence="2 3">M1-105</strain>
    </source>
</reference>
<organism evidence="2 3">
    <name type="scientific">Neofusicoccum ribis</name>
    <dbReference type="NCBI Taxonomy" id="45134"/>
    <lineage>
        <taxon>Eukaryota</taxon>
        <taxon>Fungi</taxon>
        <taxon>Dikarya</taxon>
        <taxon>Ascomycota</taxon>
        <taxon>Pezizomycotina</taxon>
        <taxon>Dothideomycetes</taxon>
        <taxon>Dothideomycetes incertae sedis</taxon>
        <taxon>Botryosphaeriales</taxon>
        <taxon>Botryosphaeriaceae</taxon>
        <taxon>Neofusicoccum</taxon>
    </lineage>
</organism>
<comment type="caution">
    <text evidence="2">The sequence shown here is derived from an EMBL/GenBank/DDBJ whole genome shotgun (WGS) entry which is preliminary data.</text>
</comment>
<dbReference type="EMBL" id="JAJVDC020000082">
    <property type="protein sequence ID" value="KAL1626405.1"/>
    <property type="molecule type" value="Genomic_DNA"/>
</dbReference>
<name>A0ABR3SPK1_9PEZI</name>
<dbReference type="Proteomes" id="UP001521116">
    <property type="component" value="Unassembled WGS sequence"/>
</dbReference>
<evidence type="ECO:0008006" key="4">
    <source>
        <dbReference type="Google" id="ProtNLM"/>
    </source>
</evidence>
<feature type="region of interest" description="Disordered" evidence="1">
    <location>
        <begin position="60"/>
        <end position="166"/>
    </location>
</feature>
<dbReference type="Pfam" id="PF08432">
    <property type="entry name" value="Vfa1"/>
    <property type="match status" value="1"/>
</dbReference>
<dbReference type="PANTHER" id="PTHR28218:SF1">
    <property type="entry name" value="VPS4-ASSOCIATED PROTEIN 1"/>
    <property type="match status" value="1"/>
</dbReference>
<gene>
    <name evidence="2" type="ORF">SLS56_006809</name>
</gene>
<dbReference type="InterPro" id="IPR013640">
    <property type="entry name" value="Vfa1"/>
</dbReference>
<feature type="compositionally biased region" description="Polar residues" evidence="1">
    <location>
        <begin position="144"/>
        <end position="156"/>
    </location>
</feature>
<dbReference type="PANTHER" id="PTHR28218">
    <property type="entry name" value="VPS4-ASSOCIATED PROTEIN 1"/>
    <property type="match status" value="1"/>
</dbReference>
<keyword evidence="3" id="KW-1185">Reference proteome</keyword>
<evidence type="ECO:0000313" key="3">
    <source>
        <dbReference type="Proteomes" id="UP001521116"/>
    </source>
</evidence>
<accession>A0ABR3SPK1</accession>
<feature type="compositionally biased region" description="Basic and acidic residues" evidence="1">
    <location>
        <begin position="96"/>
        <end position="131"/>
    </location>
</feature>
<protein>
    <recommendedName>
        <fullName evidence="4">DUF1742-domain-containing protein</fullName>
    </recommendedName>
</protein>